<keyword evidence="10" id="KW-0472">Membrane</keyword>
<feature type="region of interest" description="Disordered" evidence="9">
    <location>
        <begin position="1"/>
        <end position="25"/>
    </location>
</feature>
<dbReference type="InterPro" id="IPR011712">
    <property type="entry name" value="Sig_transdc_His_kin_sub3_dim/P"/>
</dbReference>
<keyword evidence="4" id="KW-0808">Transferase</keyword>
<keyword evidence="13" id="KW-1185">Reference proteome</keyword>
<dbReference type="PANTHER" id="PTHR24421:SF10">
    <property type="entry name" value="NITRATE_NITRITE SENSOR PROTEIN NARQ"/>
    <property type="match status" value="1"/>
</dbReference>
<dbReference type="Pfam" id="PF02518">
    <property type="entry name" value="HATPase_c"/>
    <property type="match status" value="1"/>
</dbReference>
<evidence type="ECO:0000313" key="13">
    <source>
        <dbReference type="Proteomes" id="UP001501094"/>
    </source>
</evidence>
<feature type="domain" description="Histidine kinase/HSP90-like ATPase" evidence="11">
    <location>
        <begin position="292"/>
        <end position="393"/>
    </location>
</feature>
<dbReference type="PANTHER" id="PTHR24421">
    <property type="entry name" value="NITRATE/NITRITE SENSOR PROTEIN NARX-RELATED"/>
    <property type="match status" value="1"/>
</dbReference>
<feature type="region of interest" description="Disordered" evidence="9">
    <location>
        <begin position="340"/>
        <end position="477"/>
    </location>
</feature>
<keyword evidence="8" id="KW-0902">Two-component regulatory system</keyword>
<evidence type="ECO:0000256" key="4">
    <source>
        <dbReference type="ARBA" id="ARBA00022679"/>
    </source>
</evidence>
<dbReference type="Gene3D" id="3.30.565.10">
    <property type="entry name" value="Histidine kinase-like ATPase, C-terminal domain"/>
    <property type="match status" value="1"/>
</dbReference>
<evidence type="ECO:0000256" key="2">
    <source>
        <dbReference type="ARBA" id="ARBA00012438"/>
    </source>
</evidence>
<evidence type="ECO:0000259" key="11">
    <source>
        <dbReference type="SMART" id="SM00387"/>
    </source>
</evidence>
<comment type="caution">
    <text evidence="12">The sequence shown here is derived from an EMBL/GenBank/DDBJ whole genome shotgun (WGS) entry which is preliminary data.</text>
</comment>
<sequence length="477" mass="50035">MRAVSGQAPRRPLRAAAGRPAAPGAQPPAAGDWLLVAVAVTLAITEAALRPDIPWPAASAAASTLSLAVLPWRRVHPLAVLTWAVAAGSTLEIVQIAQGVVPVGLYSGVVGILAPYALFRWGSGRAILVGAPVVTAGVAVSVLAGGGRFDDAVGGLTLLVLVALFGEVVRQRVAARARELERVRAQERELIARDLHDTVAHHLSAVAVRAQAGQISAAAGSGDPAAAVEALRMVEDEARLALTEMRSLVGMLRNERPPDPVPGIERLRTLVDPGPPPVTVHIADDAAPLPAATSTALFRIAQESVANARRHARDATRIAVELARREGGVVLTVHDDGAAVPQLRRAPGHGPPPDTGYGLTGMRERARALGGSLQAGPDGDHGWMVRANLPAGPSERGGGAGQDHRTYRDSTAGQKRDARRGSDPRESHDPRQDHDARQRRDTRRGHNTLPGRDPREGGDDSGAWLDPRPGHGQTEAR</sequence>
<keyword evidence="10" id="KW-1133">Transmembrane helix</keyword>
<comment type="catalytic activity">
    <reaction evidence="1">
        <text>ATP + protein L-histidine = ADP + protein N-phospho-L-histidine.</text>
        <dbReference type="EC" id="2.7.13.3"/>
    </reaction>
</comment>
<dbReference type="SMART" id="SM00387">
    <property type="entry name" value="HATPase_c"/>
    <property type="match status" value="1"/>
</dbReference>
<dbReference type="EMBL" id="BAAANL010000008">
    <property type="protein sequence ID" value="GAA1873487.1"/>
    <property type="molecule type" value="Genomic_DNA"/>
</dbReference>
<evidence type="ECO:0000256" key="1">
    <source>
        <dbReference type="ARBA" id="ARBA00000085"/>
    </source>
</evidence>
<protein>
    <recommendedName>
        <fullName evidence="2">histidine kinase</fullName>
        <ecNumber evidence="2">2.7.13.3</ecNumber>
    </recommendedName>
</protein>
<evidence type="ECO:0000256" key="6">
    <source>
        <dbReference type="ARBA" id="ARBA00022777"/>
    </source>
</evidence>
<name>A0ABP4ZWK4_9MICO</name>
<proteinExistence type="predicted"/>
<evidence type="ECO:0000313" key="12">
    <source>
        <dbReference type="EMBL" id="GAA1873487.1"/>
    </source>
</evidence>
<evidence type="ECO:0000256" key="7">
    <source>
        <dbReference type="ARBA" id="ARBA00022840"/>
    </source>
</evidence>
<dbReference type="InterPro" id="IPR036890">
    <property type="entry name" value="HATPase_C_sf"/>
</dbReference>
<feature type="compositionally biased region" description="Basic and acidic residues" evidence="9">
    <location>
        <begin position="402"/>
        <end position="439"/>
    </location>
</feature>
<dbReference type="SUPFAM" id="SSF55874">
    <property type="entry name" value="ATPase domain of HSP90 chaperone/DNA topoisomerase II/histidine kinase"/>
    <property type="match status" value="1"/>
</dbReference>
<feature type="transmembrane region" description="Helical" evidence="10">
    <location>
        <begin position="126"/>
        <end position="146"/>
    </location>
</feature>
<dbReference type="EC" id="2.7.13.3" evidence="2"/>
<dbReference type="Pfam" id="PF07730">
    <property type="entry name" value="HisKA_3"/>
    <property type="match status" value="1"/>
</dbReference>
<keyword evidence="10" id="KW-0812">Transmembrane</keyword>
<dbReference type="RefSeq" id="WP_344105688.1">
    <property type="nucleotide sequence ID" value="NZ_BAAANL010000008.1"/>
</dbReference>
<evidence type="ECO:0000256" key="10">
    <source>
        <dbReference type="SAM" id="Phobius"/>
    </source>
</evidence>
<organism evidence="12 13">
    <name type="scientific">Myceligenerans crystallogenes</name>
    <dbReference type="NCBI Taxonomy" id="316335"/>
    <lineage>
        <taxon>Bacteria</taxon>
        <taxon>Bacillati</taxon>
        <taxon>Actinomycetota</taxon>
        <taxon>Actinomycetes</taxon>
        <taxon>Micrococcales</taxon>
        <taxon>Promicromonosporaceae</taxon>
        <taxon>Myceligenerans</taxon>
    </lineage>
</organism>
<gene>
    <name evidence="12" type="ORF">GCM10009751_36240</name>
</gene>
<dbReference type="CDD" id="cd16917">
    <property type="entry name" value="HATPase_UhpB-NarQ-NarX-like"/>
    <property type="match status" value="1"/>
</dbReference>
<feature type="transmembrane region" description="Helical" evidence="10">
    <location>
        <begin position="103"/>
        <end position="119"/>
    </location>
</feature>
<dbReference type="InterPro" id="IPR050482">
    <property type="entry name" value="Sensor_HK_TwoCompSys"/>
</dbReference>
<evidence type="ECO:0000256" key="5">
    <source>
        <dbReference type="ARBA" id="ARBA00022741"/>
    </source>
</evidence>
<evidence type="ECO:0000256" key="3">
    <source>
        <dbReference type="ARBA" id="ARBA00022553"/>
    </source>
</evidence>
<evidence type="ECO:0000256" key="8">
    <source>
        <dbReference type="ARBA" id="ARBA00023012"/>
    </source>
</evidence>
<dbReference type="GO" id="GO:0016301">
    <property type="term" value="F:kinase activity"/>
    <property type="evidence" value="ECO:0007669"/>
    <property type="project" value="UniProtKB-KW"/>
</dbReference>
<keyword evidence="7" id="KW-0067">ATP-binding</keyword>
<dbReference type="Gene3D" id="1.20.5.1930">
    <property type="match status" value="1"/>
</dbReference>
<dbReference type="Proteomes" id="UP001501094">
    <property type="component" value="Unassembled WGS sequence"/>
</dbReference>
<keyword evidence="3" id="KW-0597">Phosphoprotein</keyword>
<feature type="transmembrane region" description="Helical" evidence="10">
    <location>
        <begin position="152"/>
        <end position="169"/>
    </location>
</feature>
<dbReference type="InterPro" id="IPR003594">
    <property type="entry name" value="HATPase_dom"/>
</dbReference>
<keyword evidence="5" id="KW-0547">Nucleotide-binding</keyword>
<accession>A0ABP4ZWK4</accession>
<evidence type="ECO:0000256" key="9">
    <source>
        <dbReference type="SAM" id="MobiDB-lite"/>
    </source>
</evidence>
<keyword evidence="6 12" id="KW-0418">Kinase</keyword>
<reference evidence="13" key="1">
    <citation type="journal article" date="2019" name="Int. J. Syst. Evol. Microbiol.">
        <title>The Global Catalogue of Microorganisms (GCM) 10K type strain sequencing project: providing services to taxonomists for standard genome sequencing and annotation.</title>
        <authorList>
            <consortium name="The Broad Institute Genomics Platform"/>
            <consortium name="The Broad Institute Genome Sequencing Center for Infectious Disease"/>
            <person name="Wu L."/>
            <person name="Ma J."/>
        </authorList>
    </citation>
    <scope>NUCLEOTIDE SEQUENCE [LARGE SCALE GENOMIC DNA]</scope>
    <source>
        <strain evidence="13">JCM 14326</strain>
    </source>
</reference>